<dbReference type="EMBL" id="BMAO01026655">
    <property type="protein sequence ID" value="GFR11350.1"/>
    <property type="molecule type" value="Genomic_DNA"/>
</dbReference>
<accession>A0A8X6LIS6</accession>
<proteinExistence type="predicted"/>
<dbReference type="OrthoDB" id="6432146at2759"/>
<comment type="caution">
    <text evidence="1">The sequence shown here is derived from an EMBL/GenBank/DDBJ whole genome shotgun (WGS) entry which is preliminary data.</text>
</comment>
<dbReference type="Proteomes" id="UP000887116">
    <property type="component" value="Unassembled WGS sequence"/>
</dbReference>
<gene>
    <name evidence="1" type="ORF">TNCT_528351</name>
</gene>
<name>A0A8X6LIS6_TRICU</name>
<dbReference type="AlphaFoldDB" id="A0A8X6LIS6"/>
<reference evidence="1" key="1">
    <citation type="submission" date="2020-07" db="EMBL/GenBank/DDBJ databases">
        <title>Multicomponent nature underlies the extraordinary mechanical properties of spider dragline silk.</title>
        <authorList>
            <person name="Kono N."/>
            <person name="Nakamura H."/>
            <person name="Mori M."/>
            <person name="Yoshida Y."/>
            <person name="Ohtoshi R."/>
            <person name="Malay A.D."/>
            <person name="Moran D.A.P."/>
            <person name="Tomita M."/>
            <person name="Numata K."/>
            <person name="Arakawa K."/>
        </authorList>
    </citation>
    <scope>NUCLEOTIDE SEQUENCE</scope>
</reference>
<evidence type="ECO:0000313" key="2">
    <source>
        <dbReference type="Proteomes" id="UP000887116"/>
    </source>
</evidence>
<evidence type="ECO:0000313" key="1">
    <source>
        <dbReference type="EMBL" id="GFR11350.1"/>
    </source>
</evidence>
<protein>
    <submittedName>
        <fullName evidence="1">Uncharacterized protein</fullName>
    </submittedName>
</protein>
<sequence length="87" mass="10149">MNHSSELATNDIQEYFFPERVQTFIFGRDFRNKSRRSRAEDKVDNEGRIIPGAPSFIARLAIQMMLFKIFRAVVQYFADLIVSVLFA</sequence>
<keyword evidence="2" id="KW-1185">Reference proteome</keyword>
<organism evidence="1 2">
    <name type="scientific">Trichonephila clavata</name>
    <name type="common">Joro spider</name>
    <name type="synonym">Nephila clavata</name>
    <dbReference type="NCBI Taxonomy" id="2740835"/>
    <lineage>
        <taxon>Eukaryota</taxon>
        <taxon>Metazoa</taxon>
        <taxon>Ecdysozoa</taxon>
        <taxon>Arthropoda</taxon>
        <taxon>Chelicerata</taxon>
        <taxon>Arachnida</taxon>
        <taxon>Araneae</taxon>
        <taxon>Araneomorphae</taxon>
        <taxon>Entelegynae</taxon>
        <taxon>Araneoidea</taxon>
        <taxon>Nephilidae</taxon>
        <taxon>Trichonephila</taxon>
    </lineage>
</organism>